<dbReference type="AlphaFoldDB" id="A0A433X7G3"/>
<dbReference type="EMBL" id="RZNJ01000004">
    <property type="protein sequence ID" value="RUT29999.1"/>
    <property type="molecule type" value="Genomic_DNA"/>
</dbReference>
<evidence type="ECO:0000313" key="2">
    <source>
        <dbReference type="Proteomes" id="UP000281547"/>
    </source>
</evidence>
<keyword evidence="2" id="KW-1185">Reference proteome</keyword>
<reference evidence="1 2" key="1">
    <citation type="journal article" date="2016" name="Int. J. Syst. Evol. Microbiol.">
        <title>Arsenicitalea aurantiaca gen. nov., sp. nov., a new member of the family Hyphomicrobiaceae, isolated from high-arsenic sediment.</title>
        <authorList>
            <person name="Mu Y."/>
            <person name="Zhou L."/>
            <person name="Zeng X.C."/>
            <person name="Liu L."/>
            <person name="Pan Y."/>
            <person name="Chen X."/>
            <person name="Wang J."/>
            <person name="Li S."/>
            <person name="Li W.J."/>
            <person name="Wang Y."/>
        </authorList>
    </citation>
    <scope>NUCLEOTIDE SEQUENCE [LARGE SCALE GENOMIC DNA]</scope>
    <source>
        <strain evidence="1 2">42-50</strain>
    </source>
</reference>
<gene>
    <name evidence="1" type="ORF">EMQ25_11730</name>
</gene>
<protein>
    <submittedName>
        <fullName evidence="1">Uncharacterized protein</fullName>
    </submittedName>
</protein>
<dbReference type="RefSeq" id="WP_127188779.1">
    <property type="nucleotide sequence ID" value="NZ_RZNJ01000004.1"/>
</dbReference>
<proteinExistence type="predicted"/>
<organism evidence="1 2">
    <name type="scientific">Arsenicitalea aurantiaca</name>
    <dbReference type="NCBI Taxonomy" id="1783274"/>
    <lineage>
        <taxon>Bacteria</taxon>
        <taxon>Pseudomonadati</taxon>
        <taxon>Pseudomonadota</taxon>
        <taxon>Alphaproteobacteria</taxon>
        <taxon>Hyphomicrobiales</taxon>
        <taxon>Devosiaceae</taxon>
        <taxon>Arsenicitalea</taxon>
    </lineage>
</organism>
<comment type="caution">
    <text evidence="1">The sequence shown here is derived from an EMBL/GenBank/DDBJ whole genome shotgun (WGS) entry which is preliminary data.</text>
</comment>
<sequence>MTKFYFATLAAIIGLFLYSGTTGHFIDLPRLPFEVPFGRQVQPTDTVLDAPIVSPQMTGSMNITARQLVRRFERAGGHVRWERSRDERSWILHYSMPLELQGRTSTGAGRFRFHANASRAGIDGPGFQAVEWVEDGYAWTPAEIGFVLTQIAGTVRSERTLRR</sequence>
<name>A0A433X7G3_9HYPH</name>
<evidence type="ECO:0000313" key="1">
    <source>
        <dbReference type="EMBL" id="RUT29999.1"/>
    </source>
</evidence>
<dbReference type="Proteomes" id="UP000281547">
    <property type="component" value="Unassembled WGS sequence"/>
</dbReference>
<accession>A0A433X7G3</accession>